<dbReference type="PROSITE" id="PS51272">
    <property type="entry name" value="SLH"/>
    <property type="match status" value="3"/>
</dbReference>
<proteinExistence type="predicted"/>
<dbReference type="Pfam" id="PF02872">
    <property type="entry name" value="5_nucleotid_C"/>
    <property type="match status" value="1"/>
</dbReference>
<name>A0ABY3SL91_9BACL</name>
<dbReference type="SUPFAM" id="SSF55816">
    <property type="entry name" value="5'-nucleotidase (syn. UDP-sugar hydrolase), C-terminal domain"/>
    <property type="match status" value="1"/>
</dbReference>
<organism evidence="4 5">
    <name type="scientific">Paenibacillus hexagrammi</name>
    <dbReference type="NCBI Taxonomy" id="2908839"/>
    <lineage>
        <taxon>Bacteria</taxon>
        <taxon>Bacillati</taxon>
        <taxon>Bacillota</taxon>
        <taxon>Bacilli</taxon>
        <taxon>Bacillales</taxon>
        <taxon>Paenibacillaceae</taxon>
        <taxon>Paenibacillus</taxon>
    </lineage>
</organism>
<protein>
    <submittedName>
        <fullName evidence="4">S-layer homology domain-containing protein</fullName>
    </submittedName>
</protein>
<feature type="domain" description="SLH" evidence="3">
    <location>
        <begin position="1103"/>
        <end position="1157"/>
    </location>
</feature>
<dbReference type="Gene3D" id="2.60.220.30">
    <property type="match status" value="1"/>
</dbReference>
<feature type="compositionally biased region" description="Low complexity" evidence="2">
    <location>
        <begin position="878"/>
        <end position="899"/>
    </location>
</feature>
<evidence type="ECO:0000313" key="4">
    <source>
        <dbReference type="EMBL" id="UJF34638.1"/>
    </source>
</evidence>
<feature type="domain" description="SLH" evidence="3">
    <location>
        <begin position="1039"/>
        <end position="1102"/>
    </location>
</feature>
<dbReference type="Pfam" id="PF00149">
    <property type="entry name" value="Metallophos"/>
    <property type="match status" value="1"/>
</dbReference>
<evidence type="ECO:0000256" key="2">
    <source>
        <dbReference type="SAM" id="MobiDB-lite"/>
    </source>
</evidence>
<keyword evidence="1" id="KW-0732">Signal</keyword>
<dbReference type="Gene3D" id="3.60.21.10">
    <property type="match status" value="1"/>
</dbReference>
<dbReference type="Gene3D" id="3.90.780.10">
    <property type="entry name" value="5'-Nucleotidase, C-terminal domain"/>
    <property type="match status" value="1"/>
</dbReference>
<dbReference type="InterPro" id="IPR029052">
    <property type="entry name" value="Metallo-depent_PP-like"/>
</dbReference>
<dbReference type="InterPro" id="IPR006146">
    <property type="entry name" value="5'-Nucleotdase_CS"/>
</dbReference>
<sequence length="1213" mass="128044">MHIGESTVVEATYGGLQLNPSSGIVFTSSDPTVAEIESSSGAITAKKEGHTVITAVYGELSEHYTLSVQSSTLKLQLLAMNDLHGNIDSVFNEKDSGINEDLDGDSLKNKDFGGMQYMAAYINAKKAENPNTLVLHSGDMIGASPPLSALFHDEPTIEILNDIGFDVGAVGNHEFDEGTAELIRMIQGGANVDGTGSPTYAGMKYPLLGANVKFKATHEHALPPYAIKEVDGVKVGFIGVVTEETPSIVIPTGIQDLEFTDAVEAVNEAASELKAQGVKTIIVLAHMSADQGTDGTYTGEAVNLANKVDDEVDVIFAAHNHKRVNTTIDGKLVVSAWEYSKALMDADLEIDRTTGDVVSKQAEVIYNFRTVTPVVSVQAIIDQYKMKAGPKLQAVVGENVNPMTKDYPGKGTGKNSDYPLGNLIADAMKAEMHADFAMMNGGGVRATLDAGPITWEELFSIQPFSNTLIKVEVTGADLRQIVEAQLGTNPLYGPDSHVGGFRYTWAQVGSNRKVIDLTFPDGTPIPADGAYTLVVNSFMFTSNDARYVKMHTLGQHSVQGPEDLQATVNFVKQYEGPINYESEGRIREVEAPDAGTSNADLAALTASSIQGSLPLKVSAADQTEYSASVGASVNSVTVTAAAYAPQATIWIDGEAGNSKQIELREGANTVIVQVTAPDGITQRLYKVLITKAAAVTVGDDVITLTDSPVSLIVPSGAANKHVQVTTATYGDTKQAALPLVEIKASTAIGDVTVSIPDGTRISAPASWSGAIQLPVIQANNTVSVHHGNVNTVIEVGSPDVSLTFDKAVRILIPNQAGKKAGFVRAGLFTPITNTISADSGAAADSEISAGGEAAINVGSDLVIWTKHFTQFVTYTPVSGGSRSSSGGSSSSASYPHSVSAQTGGTITDSGVTIVIPTDAWKSDFAVKVEKVIDTAELMTDSTVKLVSDVFEIKKDQEGDFLKSVTITLPFDKSKVDPTKSQVSIYGYDETAKKWIELDQPQVDSSQSVVTGSVKHFTKFAVLATKKQQAPAPTAGPNPTNTADFSDIRGHWAESAIKELVNDGVIDGYPGGTFAPEKTITRAEFASMIVKAYQLKAKSGKEFADTTGHWAKDAIHTAAAYGILTGYSDTTFGPDDLITREQMAAIMARAANVPLASGELSFTDKEDISDWAQASVAAAASKGLLSGYEDGSFKPAAHASRAEAATIICKAINK</sequence>
<dbReference type="RefSeq" id="WP_235121212.1">
    <property type="nucleotide sequence ID" value="NZ_CP090978.1"/>
</dbReference>
<dbReference type="InterPro" id="IPR025883">
    <property type="entry name" value="Cadherin-like_domain"/>
</dbReference>
<evidence type="ECO:0000313" key="5">
    <source>
        <dbReference type="Proteomes" id="UP001649230"/>
    </source>
</evidence>
<dbReference type="EMBL" id="CP090978">
    <property type="protein sequence ID" value="UJF34638.1"/>
    <property type="molecule type" value="Genomic_DNA"/>
</dbReference>
<reference evidence="4 5" key="1">
    <citation type="journal article" date="2024" name="Int. J. Syst. Evol. Microbiol.">
        <title>Paenibacillus hexagrammi sp. nov., a novel bacterium isolated from the gut content of Hexagrammos agrammus.</title>
        <authorList>
            <person name="Jung H.K."/>
            <person name="Kim D.G."/>
            <person name="Zin H."/>
            <person name="Park J."/>
            <person name="Jung H."/>
            <person name="Kim Y.O."/>
            <person name="Kong H.J."/>
            <person name="Kim J.W."/>
            <person name="Kim Y.S."/>
        </authorList>
    </citation>
    <scope>NUCLEOTIDE SEQUENCE [LARGE SCALE GENOMIC DNA]</scope>
    <source>
        <strain evidence="4 5">YPD9-1</strain>
    </source>
</reference>
<dbReference type="SUPFAM" id="SSF56300">
    <property type="entry name" value="Metallo-dependent phosphatases"/>
    <property type="match status" value="1"/>
</dbReference>
<dbReference type="Proteomes" id="UP001649230">
    <property type="component" value="Chromosome"/>
</dbReference>
<accession>A0ABY3SL91</accession>
<dbReference type="InterPro" id="IPR006179">
    <property type="entry name" value="5_nucleotidase/apyrase"/>
</dbReference>
<evidence type="ECO:0000259" key="3">
    <source>
        <dbReference type="PROSITE" id="PS51272"/>
    </source>
</evidence>
<dbReference type="InterPro" id="IPR036907">
    <property type="entry name" value="5'-Nucleotdase_C_sf"/>
</dbReference>
<dbReference type="PANTHER" id="PTHR11575">
    <property type="entry name" value="5'-NUCLEOTIDASE-RELATED"/>
    <property type="match status" value="1"/>
</dbReference>
<evidence type="ECO:0000256" key="1">
    <source>
        <dbReference type="ARBA" id="ARBA00022729"/>
    </source>
</evidence>
<feature type="region of interest" description="Disordered" evidence="2">
    <location>
        <begin position="877"/>
        <end position="900"/>
    </location>
</feature>
<dbReference type="SUPFAM" id="SSF49373">
    <property type="entry name" value="Invasin/intimin cell-adhesion fragments"/>
    <property type="match status" value="1"/>
</dbReference>
<feature type="domain" description="SLH" evidence="3">
    <location>
        <begin position="1158"/>
        <end position="1213"/>
    </location>
</feature>
<keyword evidence="5" id="KW-1185">Reference proteome</keyword>
<dbReference type="InterPro" id="IPR008964">
    <property type="entry name" value="Invasin/intimin_cell_adhesion"/>
</dbReference>
<dbReference type="PROSITE" id="PS00786">
    <property type="entry name" value="5_NUCLEOTIDASE_2"/>
    <property type="match status" value="1"/>
</dbReference>
<gene>
    <name evidence="4" type="ORF">L0M14_05530</name>
</gene>
<dbReference type="InterPro" id="IPR004843">
    <property type="entry name" value="Calcineurin-like_PHP"/>
</dbReference>
<dbReference type="PRINTS" id="PR01607">
    <property type="entry name" value="APYRASEFAMLY"/>
</dbReference>
<dbReference type="InterPro" id="IPR001119">
    <property type="entry name" value="SLH_dom"/>
</dbReference>
<dbReference type="Gene3D" id="2.60.40.1080">
    <property type="match status" value="1"/>
</dbReference>
<dbReference type="InterPro" id="IPR008334">
    <property type="entry name" value="5'-Nucleotdase_C"/>
</dbReference>
<dbReference type="PANTHER" id="PTHR11575:SF24">
    <property type="entry name" value="5'-NUCLEOTIDASE"/>
    <property type="match status" value="1"/>
</dbReference>
<dbReference type="Pfam" id="PF00395">
    <property type="entry name" value="SLH"/>
    <property type="match status" value="3"/>
</dbReference>
<dbReference type="Pfam" id="PF12733">
    <property type="entry name" value="Cadherin-like"/>
    <property type="match status" value="1"/>
</dbReference>